<evidence type="ECO:0008006" key="3">
    <source>
        <dbReference type="Google" id="ProtNLM"/>
    </source>
</evidence>
<comment type="caution">
    <text evidence="1">The sequence shown here is derived from an EMBL/GenBank/DDBJ whole genome shotgun (WGS) entry which is preliminary data.</text>
</comment>
<dbReference type="CDD" id="cd16414">
    <property type="entry name" value="dndB_like"/>
    <property type="match status" value="1"/>
</dbReference>
<dbReference type="RefSeq" id="WP_185128812.1">
    <property type="nucleotide sequence ID" value="NZ_JACJVO010000009.1"/>
</dbReference>
<evidence type="ECO:0000313" key="2">
    <source>
        <dbReference type="Proteomes" id="UP000564644"/>
    </source>
</evidence>
<evidence type="ECO:0000313" key="1">
    <source>
        <dbReference type="EMBL" id="MBB6731177.1"/>
    </source>
</evidence>
<proteinExistence type="predicted"/>
<dbReference type="Pfam" id="PF14072">
    <property type="entry name" value="DndB"/>
    <property type="match status" value="1"/>
</dbReference>
<sequence>MEPVLSLSDLLADHADSGSYVEVAGQRSRTFSQDTFSATIPMNRLFSIYEIDLEVQRQLIPRNVSQLVDYLLLYLDHGQNIYFPGIILSARGAGVFDPERGVYRLQPMEKCYVVDGQHRLEAFKRVMETLQGNLARAKDRREYERADEITAKLRKLYEFPMSVMIYLDISARQERQLFSDINKLPRKIGGNLAMLREQRRYYHVMASRLVKEYPVMKRLPTDIYSERGRGQDYLFSYSLLIELLVGLFEGRLKSAARHNGYYFTERDLQEQLDQAAFYFENLLERLPEPAPGELVWSENIQIALALFLHQEAFKTQQFNRYTLVYATKILPHLDWNEIYKNDEKDRLPRRSRIMKAYQHIRAFFDEQHLFLITDREDDAG</sequence>
<dbReference type="EMBL" id="JACJVO010000009">
    <property type="protein sequence ID" value="MBB6731177.1"/>
    <property type="molecule type" value="Genomic_DNA"/>
</dbReference>
<name>A0A7X0SJL4_9BACL</name>
<gene>
    <name evidence="1" type="ORF">H7C18_09690</name>
</gene>
<dbReference type="AlphaFoldDB" id="A0A7X0SJL4"/>
<protein>
    <recommendedName>
        <fullName evidence="3">DGQHR domain-containing protein</fullName>
    </recommendedName>
</protein>
<reference evidence="1 2" key="1">
    <citation type="submission" date="2020-08" db="EMBL/GenBank/DDBJ databases">
        <title>Cohnella phylogeny.</title>
        <authorList>
            <person name="Dunlap C."/>
        </authorList>
    </citation>
    <scope>NUCLEOTIDE SEQUENCE [LARGE SCALE GENOMIC DNA]</scope>
    <source>
        <strain evidence="1 2">CBP 2801</strain>
    </source>
</reference>
<accession>A0A7X0SJL4</accession>
<keyword evidence="2" id="KW-1185">Reference proteome</keyword>
<dbReference type="InterPro" id="IPR017642">
    <property type="entry name" value="DNA_S_mod_DndB"/>
</dbReference>
<organism evidence="1 2">
    <name type="scientific">Cohnella zeiphila</name>
    <dbReference type="NCBI Taxonomy" id="2761120"/>
    <lineage>
        <taxon>Bacteria</taxon>
        <taxon>Bacillati</taxon>
        <taxon>Bacillota</taxon>
        <taxon>Bacilli</taxon>
        <taxon>Bacillales</taxon>
        <taxon>Paenibacillaceae</taxon>
        <taxon>Cohnella</taxon>
    </lineage>
</organism>
<dbReference type="Proteomes" id="UP000564644">
    <property type="component" value="Unassembled WGS sequence"/>
</dbReference>